<sequence length="181" mass="20574">LFNTENHIFFSSVLEVIFTDLIVNKEQRKSANQGVILTSNRSEGKKKHNEIINGSHRVDELRDDCVRAALGRAGEKCLKGRKFVSHDTYRTTILRCGEQSTTTTGLPKLSIKRREFRQRGIQRVEHNVLAINDDVRAKTKLRHSTIIQGSKRKGKKETTTVSSTSSTDSTTRAKRRNVIRI</sequence>
<feature type="compositionally biased region" description="Low complexity" evidence="1">
    <location>
        <begin position="159"/>
        <end position="170"/>
    </location>
</feature>
<name>A0A0R3QD32_9BILA</name>
<reference evidence="2" key="1">
    <citation type="submission" date="2017-02" db="UniProtKB">
        <authorList>
            <consortium name="WormBaseParasite"/>
        </authorList>
    </citation>
    <scope>IDENTIFICATION</scope>
</reference>
<organism evidence="2">
    <name type="scientific">Brugia timori</name>
    <dbReference type="NCBI Taxonomy" id="42155"/>
    <lineage>
        <taxon>Eukaryota</taxon>
        <taxon>Metazoa</taxon>
        <taxon>Ecdysozoa</taxon>
        <taxon>Nematoda</taxon>
        <taxon>Chromadorea</taxon>
        <taxon>Rhabditida</taxon>
        <taxon>Spirurina</taxon>
        <taxon>Spiruromorpha</taxon>
        <taxon>Filarioidea</taxon>
        <taxon>Onchocercidae</taxon>
        <taxon>Brugia</taxon>
    </lineage>
</organism>
<feature type="compositionally biased region" description="Basic residues" evidence="1">
    <location>
        <begin position="172"/>
        <end position="181"/>
    </location>
</feature>
<dbReference type="AlphaFoldDB" id="A0A0R3QD32"/>
<protein>
    <submittedName>
        <fullName evidence="2">Uncharacterized protein</fullName>
    </submittedName>
</protein>
<accession>A0A0R3QD32</accession>
<proteinExistence type="predicted"/>
<evidence type="ECO:0000313" key="2">
    <source>
        <dbReference type="WBParaSite" id="BTMF_0000426401-mRNA-1"/>
    </source>
</evidence>
<feature type="region of interest" description="Disordered" evidence="1">
    <location>
        <begin position="147"/>
        <end position="181"/>
    </location>
</feature>
<dbReference type="WBParaSite" id="BTMF_0000426401-mRNA-1">
    <property type="protein sequence ID" value="BTMF_0000426401-mRNA-1"/>
    <property type="gene ID" value="BTMF_0000426401"/>
</dbReference>
<evidence type="ECO:0000256" key="1">
    <source>
        <dbReference type="SAM" id="MobiDB-lite"/>
    </source>
</evidence>